<dbReference type="Proteomes" id="UP000094236">
    <property type="component" value="Unassembled WGS sequence"/>
</dbReference>
<dbReference type="OrthoDB" id="4091477at2759"/>
<gene>
    <name evidence="1" type="ORF">PACTADRAFT_48911</name>
</gene>
<evidence type="ECO:0000313" key="1">
    <source>
        <dbReference type="EMBL" id="ODV97162.1"/>
    </source>
</evidence>
<accession>A0A1E4TZI3</accession>
<dbReference type="AlphaFoldDB" id="A0A1E4TZI3"/>
<protein>
    <submittedName>
        <fullName evidence="1">Uncharacterized protein</fullName>
    </submittedName>
</protein>
<sequence length="372" mass="42094">MNHRSPSNREVTRTEQQINNGLEDLYLRLQFSDSSIYGMFSQENLNSAVSSPSIPYTKIDLNYTLASPLKNMATEVGATSTTAITEGEQTGYFSPLIDFVPTIPQLSGDLSYSSISDTSASTVKTEIFSPTPGRSTQICDSHISAEISEEDINKAFSDIFVDRNFQDIHISNSERPYLINENNQDKIAGHHHQFPDQQQLIESSAFLQSPPPYNLSSSCSSVSSSPVIPNAKSKCSNLHRTKKTGSSSKSNPKNCHVCHKLIHRDMLRHLRTHEPVSRFRCMFPHQFCRHRTGQFNRQYDFKKHLLNAHFKFDDPNIKKLYNLNEKLPHIGTCSCGLKFKALVWLEYHILTDDVNSRCPYISNTGSLPHDHI</sequence>
<evidence type="ECO:0000313" key="2">
    <source>
        <dbReference type="Proteomes" id="UP000094236"/>
    </source>
</evidence>
<organism evidence="1 2">
    <name type="scientific">Pachysolen tannophilus NRRL Y-2460</name>
    <dbReference type="NCBI Taxonomy" id="669874"/>
    <lineage>
        <taxon>Eukaryota</taxon>
        <taxon>Fungi</taxon>
        <taxon>Dikarya</taxon>
        <taxon>Ascomycota</taxon>
        <taxon>Saccharomycotina</taxon>
        <taxon>Pichiomycetes</taxon>
        <taxon>Pachysolenaceae</taxon>
        <taxon>Pachysolen</taxon>
    </lineage>
</organism>
<reference evidence="2" key="1">
    <citation type="submission" date="2016-05" db="EMBL/GenBank/DDBJ databases">
        <title>Comparative genomics of biotechnologically important yeasts.</title>
        <authorList>
            <consortium name="DOE Joint Genome Institute"/>
            <person name="Riley R."/>
            <person name="Haridas S."/>
            <person name="Wolfe K.H."/>
            <person name="Lopes M.R."/>
            <person name="Hittinger C.T."/>
            <person name="Goker M."/>
            <person name="Salamov A."/>
            <person name="Wisecaver J."/>
            <person name="Long T.M."/>
            <person name="Aerts A.L."/>
            <person name="Barry K."/>
            <person name="Choi C."/>
            <person name="Clum A."/>
            <person name="Coughlan A.Y."/>
            <person name="Deshpande S."/>
            <person name="Douglass A.P."/>
            <person name="Hanson S.J."/>
            <person name="Klenk H.-P."/>
            <person name="Labutti K."/>
            <person name="Lapidus A."/>
            <person name="Lindquist E."/>
            <person name="Lipzen A."/>
            <person name="Meier-Kolthoff J.P."/>
            <person name="Ohm R.A."/>
            <person name="Otillar R.P."/>
            <person name="Pangilinan J."/>
            <person name="Peng Y."/>
            <person name="Rokas A."/>
            <person name="Rosa C.A."/>
            <person name="Scheuner C."/>
            <person name="Sibirny A.A."/>
            <person name="Slot J.C."/>
            <person name="Stielow J.B."/>
            <person name="Sun H."/>
            <person name="Kurtzman C.P."/>
            <person name="Blackwell M."/>
            <person name="Grigoriev I.V."/>
            <person name="Jeffries T.W."/>
        </authorList>
    </citation>
    <scope>NUCLEOTIDE SEQUENCE [LARGE SCALE GENOMIC DNA]</scope>
    <source>
        <strain evidence="2">NRRL Y-2460</strain>
    </source>
</reference>
<name>A0A1E4TZI3_PACTA</name>
<dbReference type="STRING" id="669874.A0A1E4TZI3"/>
<proteinExistence type="predicted"/>
<dbReference type="EMBL" id="KV454012">
    <property type="protein sequence ID" value="ODV97162.1"/>
    <property type="molecule type" value="Genomic_DNA"/>
</dbReference>
<keyword evidence="2" id="KW-1185">Reference proteome</keyword>